<evidence type="ECO:0000313" key="1">
    <source>
        <dbReference type="EMBL" id="SDC23141.1"/>
    </source>
</evidence>
<keyword evidence="2" id="KW-1185">Reference proteome</keyword>
<dbReference type="AlphaFoldDB" id="A0A1G6JWY9"/>
<protein>
    <submittedName>
        <fullName evidence="1">Uncharacterized protein</fullName>
    </submittedName>
</protein>
<dbReference type="Proteomes" id="UP000199501">
    <property type="component" value="Unassembled WGS sequence"/>
</dbReference>
<name>A0A1G6JWY9_9PSEU</name>
<dbReference type="STRING" id="1271860.SAMN05216174_101598"/>
<proteinExistence type="predicted"/>
<gene>
    <name evidence="1" type="ORF">SAMN05216174_101598</name>
</gene>
<organism evidence="1 2">
    <name type="scientific">Actinokineospora iranica</name>
    <dbReference type="NCBI Taxonomy" id="1271860"/>
    <lineage>
        <taxon>Bacteria</taxon>
        <taxon>Bacillati</taxon>
        <taxon>Actinomycetota</taxon>
        <taxon>Actinomycetes</taxon>
        <taxon>Pseudonocardiales</taxon>
        <taxon>Pseudonocardiaceae</taxon>
        <taxon>Actinokineospora</taxon>
    </lineage>
</organism>
<evidence type="ECO:0000313" key="2">
    <source>
        <dbReference type="Proteomes" id="UP000199501"/>
    </source>
</evidence>
<dbReference type="EMBL" id="FMZZ01000001">
    <property type="protein sequence ID" value="SDC23141.1"/>
    <property type="molecule type" value="Genomic_DNA"/>
</dbReference>
<sequence>MEISDWPLPEDYTPETIAGREAFVSGWHDEVSDHCEVVTAHVEKQPGTRETASVYVIADLDDADPCESAKAIAAIVFPQLPKAP</sequence>
<accession>A0A1G6JWY9</accession>
<dbReference type="RefSeq" id="WP_091447904.1">
    <property type="nucleotide sequence ID" value="NZ_FMZZ01000001.1"/>
</dbReference>
<reference evidence="2" key="1">
    <citation type="submission" date="2016-10" db="EMBL/GenBank/DDBJ databases">
        <authorList>
            <person name="Varghese N."/>
            <person name="Submissions S."/>
        </authorList>
    </citation>
    <scope>NUCLEOTIDE SEQUENCE [LARGE SCALE GENOMIC DNA]</scope>
    <source>
        <strain evidence="2">IBRC-M 10403</strain>
    </source>
</reference>
<dbReference type="OrthoDB" id="4445816at2"/>